<dbReference type="EMBL" id="JAMXLT020000048">
    <property type="protein sequence ID" value="MDW8550869.1"/>
    <property type="molecule type" value="Genomic_DNA"/>
</dbReference>
<keyword evidence="1" id="KW-0472">Membrane</keyword>
<proteinExistence type="predicted"/>
<feature type="transmembrane region" description="Helical" evidence="1">
    <location>
        <begin position="150"/>
        <end position="168"/>
    </location>
</feature>
<protein>
    <submittedName>
        <fullName evidence="2">Uncharacterized protein</fullName>
    </submittedName>
</protein>
<dbReference type="RefSeq" id="WP_063969375.1">
    <property type="nucleotide sequence ID" value="NZ_JAMXLT020000048.1"/>
</dbReference>
<evidence type="ECO:0000256" key="1">
    <source>
        <dbReference type="SAM" id="Phobius"/>
    </source>
</evidence>
<keyword evidence="3" id="KW-1185">Reference proteome</keyword>
<name>A0ABU4JMU9_9FLAO</name>
<gene>
    <name evidence="2" type="ORF">NG800_018220</name>
</gene>
<evidence type="ECO:0000313" key="3">
    <source>
        <dbReference type="Proteomes" id="UP001204439"/>
    </source>
</evidence>
<sequence length="184" mass="21656">MGINLLRNTLPWMNILLSILYLKQCFFLGDEAKVLNLQMVAYIPFMYLLWFCSLFFWSLWVNEKGYSKLFPTIFVIALILVPVGVLFISKDIYFSLPIFIGVLEPLKNRLLYKNVENKQDSSRIFLLIASFILLFISALVSSWIGLKNEIFLFGFLYYLFLFFFESRWAKFLITEKSTDGRSNN</sequence>
<evidence type="ECO:0000313" key="2">
    <source>
        <dbReference type="EMBL" id="MDW8550869.1"/>
    </source>
</evidence>
<comment type="caution">
    <text evidence="2">The sequence shown here is derived from an EMBL/GenBank/DDBJ whole genome shotgun (WGS) entry which is preliminary data.</text>
</comment>
<accession>A0ABU4JMU9</accession>
<feature type="transmembrane region" description="Helical" evidence="1">
    <location>
        <begin position="73"/>
        <end position="103"/>
    </location>
</feature>
<organism evidence="2 3">
    <name type="scientific">Epilithonimonas ginsengisoli</name>
    <dbReference type="NCBI Taxonomy" id="1245592"/>
    <lineage>
        <taxon>Bacteria</taxon>
        <taxon>Pseudomonadati</taxon>
        <taxon>Bacteroidota</taxon>
        <taxon>Flavobacteriia</taxon>
        <taxon>Flavobacteriales</taxon>
        <taxon>Weeksellaceae</taxon>
        <taxon>Chryseobacterium group</taxon>
        <taxon>Epilithonimonas</taxon>
    </lineage>
</organism>
<keyword evidence="1" id="KW-0812">Transmembrane</keyword>
<dbReference type="Proteomes" id="UP001204439">
    <property type="component" value="Unassembled WGS sequence"/>
</dbReference>
<feature type="transmembrane region" description="Helical" evidence="1">
    <location>
        <begin position="41"/>
        <end position="61"/>
    </location>
</feature>
<keyword evidence="1" id="KW-1133">Transmembrane helix</keyword>
<reference evidence="2 3" key="1">
    <citation type="submission" date="2023-11" db="EMBL/GenBank/DDBJ databases">
        <title>First isolation, identification, and characterization of non-pathogenic Epilithonimonas ginsengisoli isolated from diseased farmed rainbow trout (Oncorhynchus mykiss) in Chile.</title>
        <authorList>
            <person name="Miranda C.D."/>
            <person name="Irgang R."/>
            <person name="Concha C."/>
            <person name="Rojas R."/>
            <person name="Avendano R."/>
        </authorList>
    </citation>
    <scope>NUCLEOTIDE SEQUENCE [LARGE SCALE GENOMIC DNA]</scope>
    <source>
        <strain evidence="2 3">FP99</strain>
    </source>
</reference>
<feature type="transmembrane region" description="Helical" evidence="1">
    <location>
        <begin position="124"/>
        <end position="144"/>
    </location>
</feature>